<proteinExistence type="predicted"/>
<dbReference type="InterPro" id="IPR040401">
    <property type="entry name" value="CCDC162"/>
</dbReference>
<keyword evidence="2" id="KW-1185">Reference proteome</keyword>
<dbReference type="PANTHER" id="PTHR33331:SF13">
    <property type="entry name" value="COILED-COIL DOMAIN CONTAINING 162"/>
    <property type="match status" value="1"/>
</dbReference>
<gene>
    <name evidence="1" type="ORF">J1605_022434</name>
</gene>
<dbReference type="PANTHER" id="PTHR33331">
    <property type="entry name" value="COILED-COIL DOMAIN-CONTAINING PROTEIN 162"/>
    <property type="match status" value="1"/>
</dbReference>
<organism evidence="1 2">
    <name type="scientific">Eschrichtius robustus</name>
    <name type="common">California gray whale</name>
    <name type="synonym">Eschrichtius gibbosus</name>
    <dbReference type="NCBI Taxonomy" id="9764"/>
    <lineage>
        <taxon>Eukaryota</taxon>
        <taxon>Metazoa</taxon>
        <taxon>Chordata</taxon>
        <taxon>Craniata</taxon>
        <taxon>Vertebrata</taxon>
        <taxon>Euteleostomi</taxon>
        <taxon>Mammalia</taxon>
        <taxon>Eutheria</taxon>
        <taxon>Laurasiatheria</taxon>
        <taxon>Artiodactyla</taxon>
        <taxon>Whippomorpha</taxon>
        <taxon>Cetacea</taxon>
        <taxon>Mysticeti</taxon>
        <taxon>Eschrichtiidae</taxon>
        <taxon>Eschrichtius</taxon>
    </lineage>
</organism>
<reference evidence="1 2" key="1">
    <citation type="submission" date="2022-11" db="EMBL/GenBank/DDBJ databases">
        <title>Whole genome sequence of Eschrichtius robustus ER-17-0199.</title>
        <authorList>
            <person name="Bruniche-Olsen A."/>
            <person name="Black A.N."/>
            <person name="Fields C.J."/>
            <person name="Walden K."/>
            <person name="Dewoody J.A."/>
        </authorList>
    </citation>
    <scope>NUCLEOTIDE SEQUENCE [LARGE SCALE GENOMIC DNA]</scope>
    <source>
        <strain evidence="1">ER-17-0199</strain>
        <tissue evidence="1">Blubber</tissue>
    </source>
</reference>
<evidence type="ECO:0000313" key="2">
    <source>
        <dbReference type="Proteomes" id="UP001159641"/>
    </source>
</evidence>
<evidence type="ECO:0000313" key="1">
    <source>
        <dbReference type="EMBL" id="KAJ8788689.1"/>
    </source>
</evidence>
<dbReference type="Proteomes" id="UP001159641">
    <property type="component" value="Unassembled WGS sequence"/>
</dbReference>
<sequence>MRWTQRRFALAQAITDVIHRCPRFDLSYPYFIKAYREECTCLRLHLQLVRGILTPALTNMYLLEFHPSLGLALRIPRALEHLLREACHTGTPTSASALTLLERHVLRLALDVWLTPAKPKSWYSAQLQKDYSVFFQLFSAKVMGDPFLVGEVGLLAFKSAADEGQNKGQDSHMLLLQMFSKLLELLTLWHRLIEMSLESVQLACLYKDLAWEMGFEEFHLYLKPLHFEFASHEDKVVHPLPVFIISLLEDSDHVDR</sequence>
<name>A0AB34HDK2_ESCRO</name>
<comment type="caution">
    <text evidence="1">The sequence shown here is derived from an EMBL/GenBank/DDBJ whole genome shotgun (WGS) entry which is preliminary data.</text>
</comment>
<protein>
    <submittedName>
        <fullName evidence="1">Uncharacterized protein</fullName>
    </submittedName>
</protein>
<dbReference type="EMBL" id="JAIQCJ010001565">
    <property type="protein sequence ID" value="KAJ8788689.1"/>
    <property type="molecule type" value="Genomic_DNA"/>
</dbReference>
<accession>A0AB34HDK2</accession>
<dbReference type="AlphaFoldDB" id="A0AB34HDK2"/>